<dbReference type="Pfam" id="PF20152">
    <property type="entry name" value="DUF6534"/>
    <property type="match status" value="1"/>
</dbReference>
<feature type="transmembrane region" description="Helical" evidence="1">
    <location>
        <begin position="211"/>
        <end position="232"/>
    </location>
</feature>
<evidence type="ECO:0000313" key="4">
    <source>
        <dbReference type="Proteomes" id="UP000016930"/>
    </source>
</evidence>
<reference evidence="3 4" key="1">
    <citation type="journal article" date="2012" name="Proc. Natl. Acad. Sci. U.S.A.">
        <title>Comparative genomics of Ceriporiopsis subvermispora and Phanerochaete chrysosporium provide insight into selective ligninolysis.</title>
        <authorList>
            <person name="Fernandez-Fueyo E."/>
            <person name="Ruiz-Duenas F.J."/>
            <person name="Ferreira P."/>
            <person name="Floudas D."/>
            <person name="Hibbett D.S."/>
            <person name="Canessa P."/>
            <person name="Larrondo L.F."/>
            <person name="James T.Y."/>
            <person name="Seelenfreund D."/>
            <person name="Lobos S."/>
            <person name="Polanco R."/>
            <person name="Tello M."/>
            <person name="Honda Y."/>
            <person name="Watanabe T."/>
            <person name="Watanabe T."/>
            <person name="Ryu J.S."/>
            <person name="Kubicek C.P."/>
            <person name="Schmoll M."/>
            <person name="Gaskell J."/>
            <person name="Hammel K.E."/>
            <person name="St John F.J."/>
            <person name="Vanden Wymelenberg A."/>
            <person name="Sabat G."/>
            <person name="Splinter BonDurant S."/>
            <person name="Syed K."/>
            <person name="Yadav J.S."/>
            <person name="Doddapaneni H."/>
            <person name="Subramanian V."/>
            <person name="Lavin J.L."/>
            <person name="Oguiza J.A."/>
            <person name="Perez G."/>
            <person name="Pisabarro A.G."/>
            <person name="Ramirez L."/>
            <person name="Santoyo F."/>
            <person name="Master E."/>
            <person name="Coutinho P.M."/>
            <person name="Henrissat B."/>
            <person name="Lombard V."/>
            <person name="Magnuson J.K."/>
            <person name="Kuees U."/>
            <person name="Hori C."/>
            <person name="Igarashi K."/>
            <person name="Samejima M."/>
            <person name="Held B.W."/>
            <person name="Barry K.W."/>
            <person name="LaButti K.M."/>
            <person name="Lapidus A."/>
            <person name="Lindquist E.A."/>
            <person name="Lucas S.M."/>
            <person name="Riley R."/>
            <person name="Salamov A.A."/>
            <person name="Hoffmeister D."/>
            <person name="Schwenk D."/>
            <person name="Hadar Y."/>
            <person name="Yarden O."/>
            <person name="de Vries R.P."/>
            <person name="Wiebenga A."/>
            <person name="Stenlid J."/>
            <person name="Eastwood D."/>
            <person name="Grigoriev I.V."/>
            <person name="Berka R.M."/>
            <person name="Blanchette R.A."/>
            <person name="Kersten P."/>
            <person name="Martinez A.T."/>
            <person name="Vicuna R."/>
            <person name="Cullen D."/>
        </authorList>
    </citation>
    <scope>NUCLEOTIDE SEQUENCE [LARGE SCALE GENOMIC DNA]</scope>
    <source>
        <strain evidence="3 4">B</strain>
    </source>
</reference>
<accession>M2R5P6</accession>
<keyword evidence="1" id="KW-1133">Transmembrane helix</keyword>
<dbReference type="HOGENOM" id="CLU_046025_5_4_1"/>
<sequence length="292" mass="32465">MVTSAVYGISISQTYVYFHSNNKDSALFRALIAVLWMMDTFHQILICSTIYMYTVTDFGNIFALDHQRWGVISVIPLSAVMYSGIRGVFCYRIWLLSNKNRILVAPIMFCSLGELGFVTAFAVQSITVAHSQFLSLRKLASTFYVGVSFTIIADSLVAISMVVLLWKRRSKVRRTDSIVRTLIIYSVNTGLLTTACAIAELITWVAAPNDLIYLVFFAALPTLFFNALLAMLNARQDLRHQIQGADGIITLPLSAIAPSHSRGSTQVGHVPFSEEPEAIPIEIKIQRADELS</sequence>
<gene>
    <name evidence="3" type="ORF">CERSUDRAFT_118045</name>
</gene>
<name>M2R5P6_CERS8</name>
<dbReference type="PANTHER" id="PTHR40465:SF1">
    <property type="entry name" value="DUF6534 DOMAIN-CONTAINING PROTEIN"/>
    <property type="match status" value="1"/>
</dbReference>
<evidence type="ECO:0000256" key="1">
    <source>
        <dbReference type="SAM" id="Phobius"/>
    </source>
</evidence>
<feature type="transmembrane region" description="Helical" evidence="1">
    <location>
        <begin position="178"/>
        <end position="205"/>
    </location>
</feature>
<dbReference type="PANTHER" id="PTHR40465">
    <property type="entry name" value="CHROMOSOME 1, WHOLE GENOME SHOTGUN SEQUENCE"/>
    <property type="match status" value="1"/>
</dbReference>
<proteinExistence type="predicted"/>
<feature type="domain" description="DUF6534" evidence="2">
    <location>
        <begin position="151"/>
        <end position="236"/>
    </location>
</feature>
<keyword evidence="1" id="KW-0472">Membrane</keyword>
<dbReference type="EMBL" id="KB445806">
    <property type="protein sequence ID" value="EMD33462.1"/>
    <property type="molecule type" value="Genomic_DNA"/>
</dbReference>
<feature type="transmembrane region" description="Helical" evidence="1">
    <location>
        <begin position="103"/>
        <end position="123"/>
    </location>
</feature>
<dbReference type="AlphaFoldDB" id="M2R5P6"/>
<evidence type="ECO:0000259" key="2">
    <source>
        <dbReference type="Pfam" id="PF20152"/>
    </source>
</evidence>
<dbReference type="InterPro" id="IPR045339">
    <property type="entry name" value="DUF6534"/>
</dbReference>
<keyword evidence="4" id="KW-1185">Reference proteome</keyword>
<feature type="transmembrane region" description="Helical" evidence="1">
    <location>
        <begin position="143"/>
        <end position="166"/>
    </location>
</feature>
<feature type="transmembrane region" description="Helical" evidence="1">
    <location>
        <begin position="27"/>
        <end position="51"/>
    </location>
</feature>
<feature type="transmembrane region" description="Helical" evidence="1">
    <location>
        <begin position="71"/>
        <end position="91"/>
    </location>
</feature>
<dbReference type="Proteomes" id="UP000016930">
    <property type="component" value="Unassembled WGS sequence"/>
</dbReference>
<dbReference type="OrthoDB" id="2535105at2759"/>
<protein>
    <recommendedName>
        <fullName evidence="2">DUF6534 domain-containing protein</fullName>
    </recommendedName>
</protein>
<evidence type="ECO:0000313" key="3">
    <source>
        <dbReference type="EMBL" id="EMD33462.1"/>
    </source>
</evidence>
<keyword evidence="1" id="KW-0812">Transmembrane</keyword>
<dbReference type="STRING" id="914234.M2R5P6"/>
<organism evidence="3 4">
    <name type="scientific">Ceriporiopsis subvermispora (strain B)</name>
    <name type="common">White-rot fungus</name>
    <name type="synonym">Gelatoporia subvermispora</name>
    <dbReference type="NCBI Taxonomy" id="914234"/>
    <lineage>
        <taxon>Eukaryota</taxon>
        <taxon>Fungi</taxon>
        <taxon>Dikarya</taxon>
        <taxon>Basidiomycota</taxon>
        <taxon>Agaricomycotina</taxon>
        <taxon>Agaricomycetes</taxon>
        <taxon>Polyporales</taxon>
        <taxon>Gelatoporiaceae</taxon>
        <taxon>Gelatoporia</taxon>
    </lineage>
</organism>